<comment type="caution">
    <text evidence="1">The sequence shown here is derived from an EMBL/GenBank/DDBJ whole genome shotgun (WGS) entry which is preliminary data.</text>
</comment>
<accession>A0AAE3P098</accession>
<organism evidence="1 2">
    <name type="scientific">Psychromarinibacter sediminicola</name>
    <dbReference type="NCBI Taxonomy" id="3033385"/>
    <lineage>
        <taxon>Bacteria</taxon>
        <taxon>Pseudomonadati</taxon>
        <taxon>Pseudomonadota</taxon>
        <taxon>Alphaproteobacteria</taxon>
        <taxon>Rhodobacterales</taxon>
        <taxon>Paracoccaceae</taxon>
        <taxon>Psychromarinibacter</taxon>
    </lineage>
</organism>
<name>A0AAE3P098_9RHOB</name>
<dbReference type="RefSeq" id="WP_275570069.1">
    <property type="nucleotide sequence ID" value="NZ_JARGYC010000201.1"/>
</dbReference>
<protein>
    <submittedName>
        <fullName evidence="1">Uncharacterized protein</fullName>
    </submittedName>
</protein>
<sequence length="74" mass="8214">MLDPSDIDVSERFARLTALFEDGAAISSEGQNATATVSRLTQQCKYLRSLLAGILCELTFIERQLIGHEARDQE</sequence>
<dbReference type="EMBL" id="JARGYC010000201">
    <property type="protein sequence ID" value="MDF0603962.1"/>
    <property type="molecule type" value="Genomic_DNA"/>
</dbReference>
<evidence type="ECO:0000313" key="2">
    <source>
        <dbReference type="Proteomes" id="UP001220964"/>
    </source>
</evidence>
<dbReference type="AlphaFoldDB" id="A0AAE3P098"/>
<proteinExistence type="predicted"/>
<keyword evidence="2" id="KW-1185">Reference proteome</keyword>
<dbReference type="Proteomes" id="UP001220964">
    <property type="component" value="Unassembled WGS sequence"/>
</dbReference>
<evidence type="ECO:0000313" key="1">
    <source>
        <dbReference type="EMBL" id="MDF0603962.1"/>
    </source>
</evidence>
<reference evidence="1" key="1">
    <citation type="submission" date="2023-03" db="EMBL/GenBank/DDBJ databases">
        <title>Multiphase analysis and comparison of six strains from genera Psychromarinibacter, Lutimaribacter, and Maritimibacter, including a novel species: Psychromarinibacter sediminicola sp. nov.</title>
        <authorList>
            <person name="Wang Y.-H."/>
            <person name="Ye M.-Q."/>
            <person name="Du Z.-J."/>
        </authorList>
    </citation>
    <scope>NUCLEOTIDE SEQUENCE</scope>
    <source>
        <strain evidence="1">C21-152</strain>
    </source>
</reference>
<gene>
    <name evidence="1" type="ORF">P1J78_24960</name>
</gene>